<dbReference type="Gene3D" id="3.30.499.10">
    <property type="entry name" value="Aconitase, domain 3"/>
    <property type="match status" value="1"/>
</dbReference>
<evidence type="ECO:0000256" key="1">
    <source>
        <dbReference type="ARBA" id="ARBA00022723"/>
    </source>
</evidence>
<evidence type="ECO:0000259" key="4">
    <source>
        <dbReference type="Pfam" id="PF00330"/>
    </source>
</evidence>
<dbReference type="GO" id="GO:0051536">
    <property type="term" value="F:iron-sulfur cluster binding"/>
    <property type="evidence" value="ECO:0007669"/>
    <property type="project" value="UniProtKB-KW"/>
</dbReference>
<keyword evidence="2" id="KW-0408">Iron</keyword>
<dbReference type="InterPro" id="IPR006249">
    <property type="entry name" value="Aconitase/IRP2"/>
</dbReference>
<evidence type="ECO:0000256" key="2">
    <source>
        <dbReference type="ARBA" id="ARBA00023004"/>
    </source>
</evidence>
<dbReference type="Pfam" id="PF00330">
    <property type="entry name" value="Aconitase"/>
    <property type="match status" value="1"/>
</dbReference>
<dbReference type="InterPro" id="IPR036008">
    <property type="entry name" value="Aconitase_4Fe-4S_dom"/>
</dbReference>
<keyword evidence="5" id="KW-0456">Lyase</keyword>
<evidence type="ECO:0000313" key="5">
    <source>
        <dbReference type="EMBL" id="MBI3540139.1"/>
    </source>
</evidence>
<dbReference type="AlphaFoldDB" id="A0A9D6L954"/>
<sequence length="217" mass="23819">MSTRRNDPFGARAALATPHNSVHIHRLDRLEQSLGVSVARLPYSIKVLIEAALRTCDGYQVTEADVKRLASWNAASPDPHEIPFKPARVVLQDFTGVPCVVDLAAMRDAVQRLGGDPKRINPLVPVDLVIDHSVQVDVFGNVIALERNAEIEFDRNRERYEFLRWGQQAFANFRVVPPATGIVHQVNLEYLAHGVLTAPDPAGGVAAYPDSLVGTDS</sequence>
<gene>
    <name evidence="5" type="ORF">HY076_07685</name>
</gene>
<comment type="caution">
    <text evidence="5">The sequence shown here is derived from an EMBL/GenBank/DDBJ whole genome shotgun (WGS) entry which is preliminary data.</text>
</comment>
<reference evidence="5" key="1">
    <citation type="submission" date="2020-07" db="EMBL/GenBank/DDBJ databases">
        <title>Huge and variable diversity of episymbiotic CPR bacteria and DPANN archaea in groundwater ecosystems.</title>
        <authorList>
            <person name="He C.Y."/>
            <person name="Keren R."/>
            <person name="Whittaker M."/>
            <person name="Farag I.F."/>
            <person name="Doudna J."/>
            <person name="Cate J.H.D."/>
            <person name="Banfield J.F."/>
        </authorList>
    </citation>
    <scope>NUCLEOTIDE SEQUENCE</scope>
    <source>
        <strain evidence="5">NC_groundwater_928_Pr1_S-0.2um_72_17</strain>
    </source>
</reference>
<accession>A0A9D6L954</accession>
<dbReference type="GO" id="GO:0003994">
    <property type="term" value="F:aconitate hydratase activity"/>
    <property type="evidence" value="ECO:0007669"/>
    <property type="project" value="UniProtKB-EC"/>
</dbReference>
<dbReference type="PANTHER" id="PTHR11670">
    <property type="entry name" value="ACONITASE/IRON-RESPONSIVE ELEMENT FAMILY MEMBER"/>
    <property type="match status" value="1"/>
</dbReference>
<evidence type="ECO:0000256" key="3">
    <source>
        <dbReference type="ARBA" id="ARBA00023014"/>
    </source>
</evidence>
<organism evidence="5 6">
    <name type="scientific">Eiseniibacteriota bacterium</name>
    <dbReference type="NCBI Taxonomy" id="2212470"/>
    <lineage>
        <taxon>Bacteria</taxon>
        <taxon>Candidatus Eiseniibacteriota</taxon>
    </lineage>
</organism>
<dbReference type="InterPro" id="IPR001030">
    <property type="entry name" value="Acoase/IPM_deHydtase_lsu_aba"/>
</dbReference>
<proteinExistence type="predicted"/>
<dbReference type="EMBL" id="JACQAY010000252">
    <property type="protein sequence ID" value="MBI3540139.1"/>
    <property type="molecule type" value="Genomic_DNA"/>
</dbReference>
<evidence type="ECO:0000313" key="6">
    <source>
        <dbReference type="Proteomes" id="UP000807850"/>
    </source>
</evidence>
<name>A0A9D6L954_UNCEI</name>
<keyword evidence="3" id="KW-0411">Iron-sulfur</keyword>
<protein>
    <submittedName>
        <fullName evidence="5">Aconitate hydratase</fullName>
        <ecNumber evidence="5">4.2.1.3</ecNumber>
    </submittedName>
</protein>
<dbReference type="InterPro" id="IPR015931">
    <property type="entry name" value="Acnase/IPM_dHydase_lsu_aba_1/3"/>
</dbReference>
<dbReference type="PRINTS" id="PR00415">
    <property type="entry name" value="ACONITASE"/>
</dbReference>
<feature type="domain" description="Aconitase/3-isopropylmalate dehydratase large subunit alpha/beta/alpha" evidence="4">
    <location>
        <begin position="74"/>
        <end position="217"/>
    </location>
</feature>
<dbReference type="GO" id="GO:0046872">
    <property type="term" value="F:metal ion binding"/>
    <property type="evidence" value="ECO:0007669"/>
    <property type="project" value="UniProtKB-KW"/>
</dbReference>
<keyword evidence="1" id="KW-0479">Metal-binding</keyword>
<dbReference type="Proteomes" id="UP000807850">
    <property type="component" value="Unassembled WGS sequence"/>
</dbReference>
<dbReference type="EC" id="4.2.1.3" evidence="5"/>
<feature type="non-terminal residue" evidence="5">
    <location>
        <position position="217"/>
    </location>
</feature>
<dbReference type="SUPFAM" id="SSF53732">
    <property type="entry name" value="Aconitase iron-sulfur domain"/>
    <property type="match status" value="1"/>
</dbReference>